<dbReference type="GO" id="GO:0016020">
    <property type="term" value="C:membrane"/>
    <property type="evidence" value="ECO:0007669"/>
    <property type="project" value="UniProtKB-SubCell"/>
</dbReference>
<evidence type="ECO:0000313" key="16">
    <source>
        <dbReference type="Proteomes" id="UP000284706"/>
    </source>
</evidence>
<dbReference type="STRING" id="231916.A0A409XYG6"/>
<organism evidence="15 16">
    <name type="scientific">Gymnopilus dilepis</name>
    <dbReference type="NCBI Taxonomy" id="231916"/>
    <lineage>
        <taxon>Eukaryota</taxon>
        <taxon>Fungi</taxon>
        <taxon>Dikarya</taxon>
        <taxon>Basidiomycota</taxon>
        <taxon>Agaricomycotina</taxon>
        <taxon>Agaricomycetes</taxon>
        <taxon>Agaricomycetidae</taxon>
        <taxon>Agaricales</taxon>
        <taxon>Agaricineae</taxon>
        <taxon>Hymenogastraceae</taxon>
        <taxon>Gymnopilus</taxon>
    </lineage>
</organism>
<accession>A0A409XYG6</accession>
<dbReference type="PANTHER" id="PTHR24161:SF85">
    <property type="entry name" value="PALMITOYLTRANSFERASE HIP14"/>
    <property type="match status" value="1"/>
</dbReference>
<dbReference type="Gene3D" id="1.25.40.20">
    <property type="entry name" value="Ankyrin repeat-containing domain"/>
    <property type="match status" value="3"/>
</dbReference>
<dbReference type="PROSITE" id="PS50297">
    <property type="entry name" value="ANK_REP_REGION"/>
    <property type="match status" value="4"/>
</dbReference>
<evidence type="ECO:0000256" key="5">
    <source>
        <dbReference type="ARBA" id="ARBA00022989"/>
    </source>
</evidence>
<comment type="subcellular location">
    <subcellularLocation>
        <location evidence="1">Membrane</location>
        <topology evidence="1">Multi-pass membrane protein</topology>
    </subcellularLocation>
</comment>
<keyword evidence="3 12" id="KW-0812">Transmembrane</keyword>
<dbReference type="SUPFAM" id="SSF48403">
    <property type="entry name" value="Ankyrin repeat"/>
    <property type="match status" value="1"/>
</dbReference>
<comment type="domain">
    <text evidence="12">The DHHC domain is required for palmitoyltransferase activity.</text>
</comment>
<protein>
    <recommendedName>
        <fullName evidence="12">Palmitoyltransferase</fullName>
        <ecNumber evidence="12">2.3.1.225</ecNumber>
    </recommendedName>
</protein>
<dbReference type="InterPro" id="IPR036770">
    <property type="entry name" value="Ankyrin_rpt-contain_sf"/>
</dbReference>
<evidence type="ECO:0000256" key="10">
    <source>
        <dbReference type="ARBA" id="ARBA00048048"/>
    </source>
</evidence>
<dbReference type="InterPro" id="IPR001594">
    <property type="entry name" value="Palmitoyltrfase_DHHC"/>
</dbReference>
<dbReference type="GO" id="GO:0019706">
    <property type="term" value="F:protein-cysteine S-palmitoyltransferase activity"/>
    <property type="evidence" value="ECO:0007669"/>
    <property type="project" value="UniProtKB-EC"/>
</dbReference>
<dbReference type="InParanoid" id="A0A409XYG6"/>
<proteinExistence type="inferred from homology"/>
<comment type="similarity">
    <text evidence="2">Belongs to the DHHC palmitoyltransferase family. AKR/ZDHHC17 subfamily.</text>
</comment>
<feature type="repeat" description="ANK" evidence="11">
    <location>
        <begin position="114"/>
        <end position="143"/>
    </location>
</feature>
<keyword evidence="16" id="KW-1185">Reference proteome</keyword>
<keyword evidence="12" id="KW-0012">Acyltransferase</keyword>
<dbReference type="InterPro" id="IPR002110">
    <property type="entry name" value="Ankyrin_rpt"/>
</dbReference>
<dbReference type="OrthoDB" id="6781668at2759"/>
<reference evidence="15 16" key="1">
    <citation type="journal article" date="2018" name="Evol. Lett.">
        <title>Horizontal gene cluster transfer increased hallucinogenic mushroom diversity.</title>
        <authorList>
            <person name="Reynolds H.T."/>
            <person name="Vijayakumar V."/>
            <person name="Gluck-Thaler E."/>
            <person name="Korotkin H.B."/>
            <person name="Matheny P.B."/>
            <person name="Slot J.C."/>
        </authorList>
    </citation>
    <scope>NUCLEOTIDE SEQUENCE [LARGE SCALE GENOMIC DNA]</scope>
    <source>
        <strain evidence="15 16">SRW20</strain>
    </source>
</reference>
<dbReference type="Proteomes" id="UP000284706">
    <property type="component" value="Unassembled WGS sequence"/>
</dbReference>
<dbReference type="EMBL" id="NHYE01001411">
    <property type="protein sequence ID" value="PPQ95828.1"/>
    <property type="molecule type" value="Genomic_DNA"/>
</dbReference>
<evidence type="ECO:0000259" key="14">
    <source>
        <dbReference type="Pfam" id="PF01529"/>
    </source>
</evidence>
<sequence>MDDQNSLINIKSPPSTSLVSTDTAVATDMSFSQAPKPSQEQTDDEASIFVAAQRGDVELMRQLIDSGKARATDRDSQNITPLHWAAINAHVAACRFLLEQGAEVDALGGDLVATPMQWAARNGYLYVIQLLIAHGADPTITDSQGYNSLHLVTHSSSIMPLLYLLHQPINVDSRDSQGHTSLMWAAYQGDALSVDLLLRHGANPNLKDDAGLTPLHWAVVRGNRIAIRRLIEKGADLTAKDGEGRTPRDMAVELKSLGAWKRALEEGGMDEYGVKRGKPLSDMENWHTESHLQIVTRVLLNKHTYTDSVSQTPYFAGIITGSLIWVVYCWVTRLLPGKWQFRSWDAHPKPTRSETQYHSLAQLMFAVSAGLCAYNFFRAVTLDPGTCPKPSSDEELKSPLTQIIEDLASEGRLNGQTFCIQFGSNNHRQFLLFVINLVLGIVIFDYLTYAYFSTVPLPSNPSELSPSCPLPGHLCAVTAHDSFLVSVAVWATLQLTWTSVLLASQLWQVARQMTTLEVSNLGRYGFMGGRGGASLSGQMGHRHQHRSETVLPGVDSEDTALVGAGDASSSTTGVVNRHSGVCAGCGSGFLMNLLGFDRFTKGKAVDGLARAGKASNPFDLGIVGNCKDFWTAGRELGVEYEKLYDVPPEGFREWKRRKDREEEEDGVRKPSGRKGLFTMGFGLGRGGSSRAGYEPVSQV</sequence>
<feature type="transmembrane region" description="Helical" evidence="12">
    <location>
        <begin position="430"/>
        <end position="452"/>
    </location>
</feature>
<evidence type="ECO:0000256" key="11">
    <source>
        <dbReference type="PROSITE-ProRule" id="PRU00023"/>
    </source>
</evidence>
<dbReference type="SMART" id="SM00248">
    <property type="entry name" value="ANK"/>
    <property type="match status" value="6"/>
</dbReference>
<evidence type="ECO:0000256" key="7">
    <source>
        <dbReference type="ARBA" id="ARBA00023136"/>
    </source>
</evidence>
<keyword evidence="8" id="KW-0564">Palmitate</keyword>
<feature type="region of interest" description="Disordered" evidence="13">
    <location>
        <begin position="657"/>
        <end position="699"/>
    </location>
</feature>
<keyword evidence="5 12" id="KW-1133">Transmembrane helix</keyword>
<dbReference type="PROSITE" id="PS50088">
    <property type="entry name" value="ANK_REPEAT"/>
    <property type="match status" value="4"/>
</dbReference>
<keyword evidence="4" id="KW-0677">Repeat</keyword>
<evidence type="ECO:0000256" key="3">
    <source>
        <dbReference type="ARBA" id="ARBA00022692"/>
    </source>
</evidence>
<comment type="caution">
    <text evidence="15">The sequence shown here is derived from an EMBL/GenBank/DDBJ whole genome shotgun (WGS) entry which is preliminary data.</text>
</comment>
<evidence type="ECO:0000256" key="6">
    <source>
        <dbReference type="ARBA" id="ARBA00023043"/>
    </source>
</evidence>
<evidence type="ECO:0000256" key="8">
    <source>
        <dbReference type="ARBA" id="ARBA00023139"/>
    </source>
</evidence>
<evidence type="ECO:0000313" key="15">
    <source>
        <dbReference type="EMBL" id="PPQ95828.1"/>
    </source>
</evidence>
<gene>
    <name evidence="15" type="ORF">CVT26_015937</name>
</gene>
<evidence type="ECO:0000256" key="12">
    <source>
        <dbReference type="RuleBase" id="RU079119"/>
    </source>
</evidence>
<dbReference type="EC" id="2.3.1.225" evidence="12"/>
<feature type="transmembrane region" description="Helical" evidence="12">
    <location>
        <begin position="314"/>
        <end position="335"/>
    </location>
</feature>
<feature type="repeat" description="ANK" evidence="11">
    <location>
        <begin position="77"/>
        <end position="109"/>
    </location>
</feature>
<evidence type="ECO:0000256" key="4">
    <source>
        <dbReference type="ARBA" id="ARBA00022737"/>
    </source>
</evidence>
<evidence type="ECO:0000256" key="13">
    <source>
        <dbReference type="SAM" id="MobiDB-lite"/>
    </source>
</evidence>
<evidence type="ECO:0000256" key="1">
    <source>
        <dbReference type="ARBA" id="ARBA00004141"/>
    </source>
</evidence>
<evidence type="ECO:0000256" key="2">
    <source>
        <dbReference type="ARBA" id="ARBA00010104"/>
    </source>
</evidence>
<dbReference type="FunCoup" id="A0A409XYG6">
    <property type="interactions" value="245"/>
</dbReference>
<keyword evidence="9" id="KW-0449">Lipoprotein</keyword>
<dbReference type="Pfam" id="PF12796">
    <property type="entry name" value="Ank_2"/>
    <property type="match status" value="2"/>
</dbReference>
<comment type="catalytic activity">
    <reaction evidence="10 12">
        <text>L-cysteinyl-[protein] + hexadecanoyl-CoA = S-hexadecanoyl-L-cysteinyl-[protein] + CoA</text>
        <dbReference type="Rhea" id="RHEA:36683"/>
        <dbReference type="Rhea" id="RHEA-COMP:10131"/>
        <dbReference type="Rhea" id="RHEA-COMP:11032"/>
        <dbReference type="ChEBI" id="CHEBI:29950"/>
        <dbReference type="ChEBI" id="CHEBI:57287"/>
        <dbReference type="ChEBI" id="CHEBI:57379"/>
        <dbReference type="ChEBI" id="CHEBI:74151"/>
        <dbReference type="EC" id="2.3.1.225"/>
    </reaction>
</comment>
<dbReference type="PANTHER" id="PTHR24161">
    <property type="entry name" value="ANK_REP_REGION DOMAIN-CONTAINING PROTEIN-RELATED"/>
    <property type="match status" value="1"/>
</dbReference>
<feature type="transmembrane region" description="Helical" evidence="12">
    <location>
        <begin position="483"/>
        <end position="503"/>
    </location>
</feature>
<dbReference type="Pfam" id="PF01529">
    <property type="entry name" value="DHHC"/>
    <property type="match status" value="1"/>
</dbReference>
<feature type="repeat" description="ANK" evidence="11">
    <location>
        <begin position="177"/>
        <end position="209"/>
    </location>
</feature>
<name>A0A409XYG6_9AGAR</name>
<evidence type="ECO:0000256" key="9">
    <source>
        <dbReference type="ARBA" id="ARBA00023288"/>
    </source>
</evidence>
<feature type="repeat" description="ANK" evidence="11">
    <location>
        <begin position="210"/>
        <end position="242"/>
    </location>
</feature>
<keyword evidence="12" id="KW-0808">Transferase</keyword>
<keyword evidence="7 12" id="KW-0472">Membrane</keyword>
<keyword evidence="6 11" id="KW-0040">ANK repeat</keyword>
<dbReference type="AlphaFoldDB" id="A0A409XYG6"/>
<feature type="domain" description="Palmitoyltransferase DHHC" evidence="14">
    <location>
        <begin position="423"/>
        <end position="518"/>
    </location>
</feature>